<feature type="compositionally biased region" description="Low complexity" evidence="10">
    <location>
        <begin position="848"/>
        <end position="865"/>
    </location>
</feature>
<feature type="compositionally biased region" description="Low complexity" evidence="10">
    <location>
        <begin position="32"/>
        <end position="54"/>
    </location>
</feature>
<dbReference type="PROSITE" id="PS00108">
    <property type="entry name" value="PROTEIN_KINASE_ST"/>
    <property type="match status" value="1"/>
</dbReference>
<dbReference type="InterPro" id="IPR011009">
    <property type="entry name" value="Kinase-like_dom_sf"/>
</dbReference>
<proteinExistence type="predicted"/>
<feature type="region of interest" description="Disordered" evidence="10">
    <location>
        <begin position="289"/>
        <end position="380"/>
    </location>
</feature>
<dbReference type="GO" id="GO:0004674">
    <property type="term" value="F:protein serine/threonine kinase activity"/>
    <property type="evidence" value="ECO:0007669"/>
    <property type="project" value="UniProtKB-KW"/>
</dbReference>
<accession>A0A371DVY5</accession>
<evidence type="ECO:0000256" key="9">
    <source>
        <dbReference type="PROSITE-ProRule" id="PRU10141"/>
    </source>
</evidence>
<evidence type="ECO:0000256" key="3">
    <source>
        <dbReference type="ARBA" id="ARBA00022679"/>
    </source>
</evidence>
<evidence type="ECO:0000256" key="10">
    <source>
        <dbReference type="SAM" id="MobiDB-lite"/>
    </source>
</evidence>
<evidence type="ECO:0000256" key="4">
    <source>
        <dbReference type="ARBA" id="ARBA00022741"/>
    </source>
</evidence>
<evidence type="ECO:0000256" key="2">
    <source>
        <dbReference type="ARBA" id="ARBA00022527"/>
    </source>
</evidence>
<dbReference type="PROSITE" id="PS00107">
    <property type="entry name" value="PROTEIN_KINASE_ATP"/>
    <property type="match status" value="1"/>
</dbReference>
<evidence type="ECO:0000256" key="1">
    <source>
        <dbReference type="ARBA" id="ARBA00012513"/>
    </source>
</evidence>
<feature type="region of interest" description="Disordered" evidence="10">
    <location>
        <begin position="1"/>
        <end position="200"/>
    </location>
</feature>
<feature type="compositionally biased region" description="Low complexity" evidence="10">
    <location>
        <begin position="135"/>
        <end position="147"/>
    </location>
</feature>
<comment type="catalytic activity">
    <reaction evidence="7">
        <text>L-threonyl-[protein] + ATP = O-phospho-L-threonyl-[protein] + ADP + H(+)</text>
        <dbReference type="Rhea" id="RHEA:46608"/>
        <dbReference type="Rhea" id="RHEA-COMP:11060"/>
        <dbReference type="Rhea" id="RHEA-COMP:11605"/>
        <dbReference type="ChEBI" id="CHEBI:15378"/>
        <dbReference type="ChEBI" id="CHEBI:30013"/>
        <dbReference type="ChEBI" id="CHEBI:30616"/>
        <dbReference type="ChEBI" id="CHEBI:61977"/>
        <dbReference type="ChEBI" id="CHEBI:456216"/>
        <dbReference type="EC" id="2.7.11.1"/>
    </reaction>
</comment>
<dbReference type="PROSITE" id="PS50011">
    <property type="entry name" value="PROTEIN_KINASE_DOM"/>
    <property type="match status" value="1"/>
</dbReference>
<feature type="compositionally biased region" description="Low complexity" evidence="10">
    <location>
        <begin position="312"/>
        <end position="328"/>
    </location>
</feature>
<feature type="binding site" evidence="9">
    <location>
        <position position="423"/>
    </location>
    <ligand>
        <name>ATP</name>
        <dbReference type="ChEBI" id="CHEBI:30616"/>
    </ligand>
</feature>
<evidence type="ECO:0000256" key="6">
    <source>
        <dbReference type="ARBA" id="ARBA00022840"/>
    </source>
</evidence>
<name>A0A371DVY5_9APHY</name>
<feature type="compositionally biased region" description="Polar residues" evidence="10">
    <location>
        <begin position="117"/>
        <end position="129"/>
    </location>
</feature>
<sequence length="1004" mass="107970">MLSTSPLQPLDLSIPASIPASHPPPATLSPQALSPASDSLVPPSPAVAVAVQSPSPKPDEVDFPTAQAHPQAPVQPQPKEQAPTPTRRPSRFLSTSFGRRRSRSPQRSSASASPTSDNPEQPPSSSRSLFGSRKASTPLASSAASPSESPPRTSPELDTPLSLPASTSATPPPQLPLATTPAQPVTPSLKSAKGIHGPLHDLKRFLNNHIPHSNNASPAQSAGATPADLSTVDLRHAGVESPMTPGTGTPDPSIPVSANGSTDLLTIVGEVRHKEGRLSALLRGHHHREKLRVDEERANGSNSVHFAAKTPSPGSGSAKSEDSSGSPPRSIRSQTSKTSNAQSIGASSTLSTKPDKPRDRHHRRKRQASGSAPSVTPSLATATQVQMSKKYGKWGRVLGSGAGGTVRLIKASTKNGGTTFAVKEFRPKRQGESEREYQKKVTAEFCVGSTLKHPNIIETVDIVTDHGHYYEVMEYAPYDLFSVVMSGNMTRPEIYCVFRQICDGVEYLHSLGLAHRDLKLDNCVMTKDNVVKLIDFGTATVFHYPGKKMTMATGIVGSDPYLAPEVLSQDSYDPRKTDVWSCAIIFMCMVLRRFPWKIPDPKSDPSFRAFVNAHPDLSAKPPSPKQIEATKQDKEDMKEDRSEKDNTLSKIQSSATSTAVDENSDAPSLFEMSQQTSIAESGDSSDSDDTELTAPSVTSALHPDDHDEYERVLRQNRVRASLKAGMSTQTLPALFDMEPVDRVDSPQEMDPSVLSYPRPGSSTESLPVSPTLGPADLKAKRPIIGSAHRSNSAHPLSPSVVIPKAVPPRPVKTRDFAKSQKLAAVDAVQSMVTEAEKSGQESKDTETESSATASSSTVALSSTPPASRPKPKTEVSTPTVRRRARTSSITSVATFSTGGAESIFRLLPRESRPAIRRMLFVEPSARCTLTDLLKGKGKSNDLLCGCNSHDKDSPRCQDHCAPEDEDEGDEWLKSIVPCSAEGVVPTHQHIKVAVDEKHHKRRFF</sequence>
<evidence type="ECO:0000256" key="5">
    <source>
        <dbReference type="ARBA" id="ARBA00022777"/>
    </source>
</evidence>
<feature type="compositionally biased region" description="Low complexity" evidence="10">
    <location>
        <begin position="105"/>
        <end position="116"/>
    </location>
</feature>
<dbReference type="EC" id="2.7.11.1" evidence="1"/>
<feature type="compositionally biased region" description="Polar residues" evidence="10">
    <location>
        <begin position="648"/>
        <end position="661"/>
    </location>
</feature>
<reference evidence="12 13" key="1">
    <citation type="journal article" date="2018" name="Biotechnol. Biofuels">
        <title>Integrative visual omics of the white-rot fungus Polyporus brumalis exposes the biotechnological potential of its oxidative enzymes for delignifying raw plant biomass.</title>
        <authorList>
            <person name="Miyauchi S."/>
            <person name="Rancon A."/>
            <person name="Drula E."/>
            <person name="Hage H."/>
            <person name="Chaduli D."/>
            <person name="Favel A."/>
            <person name="Grisel S."/>
            <person name="Henrissat B."/>
            <person name="Herpoel-Gimbert I."/>
            <person name="Ruiz-Duenas F.J."/>
            <person name="Chevret D."/>
            <person name="Hainaut M."/>
            <person name="Lin J."/>
            <person name="Wang M."/>
            <person name="Pangilinan J."/>
            <person name="Lipzen A."/>
            <person name="Lesage-Meessen L."/>
            <person name="Navarro D."/>
            <person name="Riley R."/>
            <person name="Grigoriev I.V."/>
            <person name="Zhou S."/>
            <person name="Raouche S."/>
            <person name="Rosso M.N."/>
        </authorList>
    </citation>
    <scope>NUCLEOTIDE SEQUENCE [LARGE SCALE GENOMIC DNA]</scope>
    <source>
        <strain evidence="12 13">BRFM 1820</strain>
    </source>
</reference>
<keyword evidence="13" id="KW-1185">Reference proteome</keyword>
<evidence type="ECO:0000256" key="8">
    <source>
        <dbReference type="ARBA" id="ARBA00048679"/>
    </source>
</evidence>
<feature type="domain" description="Protein kinase" evidence="11">
    <location>
        <begin position="392"/>
        <end position="754"/>
    </location>
</feature>
<evidence type="ECO:0000259" key="11">
    <source>
        <dbReference type="PROSITE" id="PS50011"/>
    </source>
</evidence>
<dbReference type="AlphaFoldDB" id="A0A371DVY5"/>
<organism evidence="12 13">
    <name type="scientific">Lentinus brumalis</name>
    <dbReference type="NCBI Taxonomy" id="2498619"/>
    <lineage>
        <taxon>Eukaryota</taxon>
        <taxon>Fungi</taxon>
        <taxon>Dikarya</taxon>
        <taxon>Basidiomycota</taxon>
        <taxon>Agaricomycotina</taxon>
        <taxon>Agaricomycetes</taxon>
        <taxon>Polyporales</taxon>
        <taxon>Polyporaceae</taxon>
        <taxon>Lentinus</taxon>
    </lineage>
</organism>
<feature type="compositionally biased region" description="Polar residues" evidence="10">
    <location>
        <begin position="368"/>
        <end position="380"/>
    </location>
</feature>
<dbReference type="EMBL" id="KZ857380">
    <property type="protein sequence ID" value="RDX56638.1"/>
    <property type="molecule type" value="Genomic_DNA"/>
</dbReference>
<dbReference type="SUPFAM" id="SSF56112">
    <property type="entry name" value="Protein kinase-like (PK-like)"/>
    <property type="match status" value="1"/>
</dbReference>
<feature type="compositionally biased region" description="Basic and acidic residues" evidence="10">
    <location>
        <begin position="628"/>
        <end position="647"/>
    </location>
</feature>
<dbReference type="STRING" id="139420.A0A371DVY5"/>
<dbReference type="GO" id="GO:0005524">
    <property type="term" value="F:ATP binding"/>
    <property type="evidence" value="ECO:0007669"/>
    <property type="project" value="UniProtKB-UniRule"/>
</dbReference>
<gene>
    <name evidence="12" type="ORF">OH76DRAFT_1460275</name>
</gene>
<dbReference type="GO" id="GO:0005829">
    <property type="term" value="C:cytosol"/>
    <property type="evidence" value="ECO:0007669"/>
    <property type="project" value="TreeGrafter"/>
</dbReference>
<dbReference type="OrthoDB" id="6513151at2759"/>
<dbReference type="Pfam" id="PF00069">
    <property type="entry name" value="Pkinase"/>
    <property type="match status" value="1"/>
</dbReference>
<evidence type="ECO:0000313" key="12">
    <source>
        <dbReference type="EMBL" id="RDX56638.1"/>
    </source>
</evidence>
<feature type="compositionally biased region" description="Polar residues" evidence="10">
    <location>
        <begin position="331"/>
        <end position="352"/>
    </location>
</feature>
<feature type="compositionally biased region" description="Low complexity" evidence="10">
    <location>
        <begin position="154"/>
        <end position="169"/>
    </location>
</feature>
<dbReference type="PANTHER" id="PTHR24343:SF137">
    <property type="entry name" value="SERINE_THREONINE-PROTEIN KINASE HRK1"/>
    <property type="match status" value="1"/>
</dbReference>
<dbReference type="FunFam" id="1.10.510.10:FF:000595">
    <property type="entry name" value="Protein kinase, putative (AFU_orthologue AFUA_5G11840)"/>
    <property type="match status" value="1"/>
</dbReference>
<feature type="compositionally biased region" description="Low complexity" evidence="10">
    <location>
        <begin position="66"/>
        <end position="78"/>
    </location>
</feature>
<dbReference type="InterPro" id="IPR000719">
    <property type="entry name" value="Prot_kinase_dom"/>
</dbReference>
<dbReference type="InterPro" id="IPR008271">
    <property type="entry name" value="Ser/Thr_kinase_AS"/>
</dbReference>
<keyword evidence="3" id="KW-0808">Transferase</keyword>
<dbReference type="PANTHER" id="PTHR24343">
    <property type="entry name" value="SERINE/THREONINE KINASE"/>
    <property type="match status" value="1"/>
</dbReference>
<dbReference type="SMART" id="SM00220">
    <property type="entry name" value="S_TKc"/>
    <property type="match status" value="1"/>
</dbReference>
<keyword evidence="2" id="KW-0723">Serine/threonine-protein kinase</keyword>
<evidence type="ECO:0000256" key="7">
    <source>
        <dbReference type="ARBA" id="ARBA00047899"/>
    </source>
</evidence>
<feature type="region of interest" description="Disordered" evidence="10">
    <location>
        <begin position="238"/>
        <end position="260"/>
    </location>
</feature>
<protein>
    <recommendedName>
        <fullName evidence="1">non-specific serine/threonine protein kinase</fullName>
        <ecNumber evidence="1">2.7.11.1</ecNumber>
    </recommendedName>
</protein>
<comment type="catalytic activity">
    <reaction evidence="8">
        <text>L-seryl-[protein] + ATP = O-phospho-L-seryl-[protein] + ADP + H(+)</text>
        <dbReference type="Rhea" id="RHEA:17989"/>
        <dbReference type="Rhea" id="RHEA-COMP:9863"/>
        <dbReference type="Rhea" id="RHEA-COMP:11604"/>
        <dbReference type="ChEBI" id="CHEBI:15378"/>
        <dbReference type="ChEBI" id="CHEBI:29999"/>
        <dbReference type="ChEBI" id="CHEBI:30616"/>
        <dbReference type="ChEBI" id="CHEBI:83421"/>
        <dbReference type="ChEBI" id="CHEBI:456216"/>
        <dbReference type="EC" id="2.7.11.1"/>
    </reaction>
</comment>
<dbReference type="Gene3D" id="1.10.510.10">
    <property type="entry name" value="Transferase(Phosphotransferase) domain 1"/>
    <property type="match status" value="1"/>
</dbReference>
<keyword evidence="5" id="KW-0418">Kinase</keyword>
<evidence type="ECO:0000313" key="13">
    <source>
        <dbReference type="Proteomes" id="UP000256964"/>
    </source>
</evidence>
<feature type="region of interest" description="Disordered" evidence="10">
    <location>
        <begin position="607"/>
        <end position="708"/>
    </location>
</feature>
<feature type="region of interest" description="Disordered" evidence="10">
    <location>
        <begin position="743"/>
        <end position="773"/>
    </location>
</feature>
<dbReference type="Proteomes" id="UP000256964">
    <property type="component" value="Unassembled WGS sequence"/>
</dbReference>
<dbReference type="InterPro" id="IPR017441">
    <property type="entry name" value="Protein_kinase_ATP_BS"/>
</dbReference>
<feature type="compositionally biased region" description="Basic and acidic residues" evidence="10">
    <location>
        <begin position="834"/>
        <end position="846"/>
    </location>
</feature>
<keyword evidence="6 9" id="KW-0067">ATP-binding</keyword>
<feature type="region of interest" description="Disordered" evidence="10">
    <location>
        <begin position="788"/>
        <end position="892"/>
    </location>
</feature>
<keyword evidence="4 9" id="KW-0547">Nucleotide-binding</keyword>